<dbReference type="AlphaFoldDB" id="A0A7W9KEC9"/>
<accession>A0A7W9KEC9</accession>
<evidence type="ECO:0000256" key="2">
    <source>
        <dbReference type="ARBA" id="ARBA00023033"/>
    </source>
</evidence>
<dbReference type="InterPro" id="IPR050493">
    <property type="entry name" value="FAD-dep_Monooxygenase_BioMet"/>
</dbReference>
<dbReference type="PRINTS" id="PR00420">
    <property type="entry name" value="RNGMNOXGNASE"/>
</dbReference>
<gene>
    <name evidence="4" type="ORF">BJ998_002270</name>
</gene>
<name>A0A7W9KEC9_9PSEU</name>
<keyword evidence="1" id="KW-0560">Oxidoreductase</keyword>
<evidence type="ECO:0000259" key="3">
    <source>
        <dbReference type="Pfam" id="PF01494"/>
    </source>
</evidence>
<protein>
    <submittedName>
        <fullName evidence="4">2-polyprenyl-6-methoxyphenol hydroxylase-like FAD-dependent oxidoreductase</fullName>
    </submittedName>
</protein>
<evidence type="ECO:0000256" key="1">
    <source>
        <dbReference type="ARBA" id="ARBA00023002"/>
    </source>
</evidence>
<evidence type="ECO:0000313" key="5">
    <source>
        <dbReference type="Proteomes" id="UP000585638"/>
    </source>
</evidence>
<dbReference type="Pfam" id="PF01494">
    <property type="entry name" value="FAD_binding_3"/>
    <property type="match status" value="1"/>
</dbReference>
<dbReference type="GO" id="GO:0071949">
    <property type="term" value="F:FAD binding"/>
    <property type="evidence" value="ECO:0007669"/>
    <property type="project" value="InterPro"/>
</dbReference>
<keyword evidence="2" id="KW-0503">Monooxygenase</keyword>
<comment type="caution">
    <text evidence="4">The sequence shown here is derived from an EMBL/GenBank/DDBJ whole genome shotgun (WGS) entry which is preliminary data.</text>
</comment>
<reference evidence="4 5" key="1">
    <citation type="submission" date="2020-08" db="EMBL/GenBank/DDBJ databases">
        <title>Sequencing the genomes of 1000 actinobacteria strains.</title>
        <authorList>
            <person name="Klenk H.-P."/>
        </authorList>
    </citation>
    <scope>NUCLEOTIDE SEQUENCE [LARGE SCALE GENOMIC DNA]</scope>
    <source>
        <strain evidence="4 5">DSM 43851</strain>
    </source>
</reference>
<feature type="domain" description="FAD-binding" evidence="3">
    <location>
        <begin position="2"/>
        <end position="344"/>
    </location>
</feature>
<dbReference type="RefSeq" id="WP_184860943.1">
    <property type="nucleotide sequence ID" value="NZ_JACHIR010000001.1"/>
</dbReference>
<evidence type="ECO:0000313" key="4">
    <source>
        <dbReference type="EMBL" id="MBB5891074.1"/>
    </source>
</evidence>
<dbReference type="PANTHER" id="PTHR13789">
    <property type="entry name" value="MONOOXYGENASE"/>
    <property type="match status" value="1"/>
</dbReference>
<proteinExistence type="predicted"/>
<dbReference type="SUPFAM" id="SSF51905">
    <property type="entry name" value="FAD/NAD(P)-binding domain"/>
    <property type="match status" value="1"/>
</dbReference>
<dbReference type="PANTHER" id="PTHR13789:SF309">
    <property type="entry name" value="PUTATIVE (AFU_ORTHOLOGUE AFUA_6G14510)-RELATED"/>
    <property type="match status" value="1"/>
</dbReference>
<dbReference type="Proteomes" id="UP000585638">
    <property type="component" value="Unassembled WGS sequence"/>
</dbReference>
<keyword evidence="5" id="KW-1185">Reference proteome</keyword>
<sequence length="385" mass="41530">MTRALIIGGGVAGPATALALHKAGIEAAVYEAYPVGGDDVGAFLTIMNNGMDALAAVDAAEVVEAISFPATTVEFLNGTGQVLGRQHIAGQLETRHDPRTMRRSALYRALTEEARGRGIPVSNGKRLVDAVSEGDRIRAVFEDGTSEVGDVLVGADGIHSRVRSLIDPAAPEPRYTGLNILYGYTDDPTLPLSTDAYRMIQGKRAFFGYTTSPHGETFWFARLPGPELTRDRVAGLTVDGWRRRAAEYFIADATPSRRIIEATWGEIIGGNAYDVPSTPHWFRGAMVLVGDAAHAASPAAGQGASMALEDAVVLGKCLRDLPRDAAFEAYVRIRRERVERLVATSANDGATQDSGDEVLSEQLNDRQQSRAWLYAHHIEWAETVV</sequence>
<organism evidence="4 5">
    <name type="scientific">Kutzneria kofuensis</name>
    <dbReference type="NCBI Taxonomy" id="103725"/>
    <lineage>
        <taxon>Bacteria</taxon>
        <taxon>Bacillati</taxon>
        <taxon>Actinomycetota</taxon>
        <taxon>Actinomycetes</taxon>
        <taxon>Pseudonocardiales</taxon>
        <taxon>Pseudonocardiaceae</taxon>
        <taxon>Kutzneria</taxon>
    </lineage>
</organism>
<dbReference type="EMBL" id="JACHIR010000001">
    <property type="protein sequence ID" value="MBB5891074.1"/>
    <property type="molecule type" value="Genomic_DNA"/>
</dbReference>
<dbReference type="GO" id="GO:0004497">
    <property type="term" value="F:monooxygenase activity"/>
    <property type="evidence" value="ECO:0007669"/>
    <property type="project" value="UniProtKB-KW"/>
</dbReference>
<dbReference type="InterPro" id="IPR036188">
    <property type="entry name" value="FAD/NAD-bd_sf"/>
</dbReference>
<dbReference type="InterPro" id="IPR002938">
    <property type="entry name" value="FAD-bd"/>
</dbReference>
<dbReference type="Gene3D" id="3.50.50.60">
    <property type="entry name" value="FAD/NAD(P)-binding domain"/>
    <property type="match status" value="1"/>
</dbReference>